<dbReference type="SUPFAM" id="SSF55957">
    <property type="entry name" value="Phosphoglucomutase, C-terminal domain"/>
    <property type="match status" value="1"/>
</dbReference>
<keyword evidence="5" id="KW-0597">Phosphoprotein</keyword>
<dbReference type="Proteomes" id="UP000199820">
    <property type="component" value="Unassembled WGS sequence"/>
</dbReference>
<dbReference type="Pfam" id="PF02878">
    <property type="entry name" value="PGM_PMM_I"/>
    <property type="match status" value="1"/>
</dbReference>
<dbReference type="GO" id="GO:0004614">
    <property type="term" value="F:phosphoglucomutase activity"/>
    <property type="evidence" value="ECO:0007669"/>
    <property type="project" value="UniProtKB-EC"/>
</dbReference>
<sequence>METKEIYEKWCRRADRDPDLTAELAAMRDDEEKIRDAFYRDLEFGTGGLRGVIGAGTNRMNIYTVARASAGLAEYLLRRYGKDASVVIGYDSRIKSELFAKTAASVFAARGAEVSLWDRLNPVPTVSFAVRYLGKKAGVMITASHNPSKYNGYKVYGADGCQITSAAAKEIYEEIEKRDAFEDVRFYGDAEERKTEGEEQKAEADDLMSGEDDLLQGADDLLSGPGDLLSAPGFEEADRDGKIRYIGEEVLAAFLETVRKESVLFGEEIDRNVSIVYSPLNGTGRIPVTRILRETGYTNVTVVREQEMPDGHFPTCPYPNPEIREAMALGIQYAEMNGADLLLATDPDCDRVGIAVKEPEKKDYVLLSGNETGLLLLDYLCSQRKKHGRMPARPVMVKTIVTMDLAEKIAEDYGVTTVNVLTGFKYVGETIGRLEREDRADDYIFGFEESYGYLSGTYVRDKDAVGAAFLICEMFCFYKTRGISLLEKLGEIYRRYGYCRNTLHSYTFEGEAGFGKMQEIMRNFRDRAGINAEEPDNERRQAAESPNAERPEEKDGEIRNVMGPEKTDRAFGGKQIRSVLDYNEGLDGLPKSDVLKFLLEDSASFVVRPSGTEPKLKVYISVMAETKEAAEQIESGIVRDVERVVGTAES</sequence>
<evidence type="ECO:0000313" key="14">
    <source>
        <dbReference type="EMBL" id="SET15314.1"/>
    </source>
</evidence>
<evidence type="ECO:0000259" key="10">
    <source>
        <dbReference type="Pfam" id="PF00408"/>
    </source>
</evidence>
<dbReference type="InterPro" id="IPR016066">
    <property type="entry name" value="A-D-PHexomutase_CS"/>
</dbReference>
<feature type="region of interest" description="Disordered" evidence="9">
    <location>
        <begin position="529"/>
        <end position="567"/>
    </location>
</feature>
<evidence type="ECO:0000256" key="6">
    <source>
        <dbReference type="ARBA" id="ARBA00022723"/>
    </source>
</evidence>
<evidence type="ECO:0000259" key="13">
    <source>
        <dbReference type="Pfam" id="PF02880"/>
    </source>
</evidence>
<dbReference type="Gene3D" id="3.30.310.50">
    <property type="entry name" value="Alpha-D-phosphohexomutase, C-terminal domain"/>
    <property type="match status" value="1"/>
</dbReference>
<dbReference type="InterPro" id="IPR016055">
    <property type="entry name" value="A-D-PHexomutase_a/b/a-I/II/III"/>
</dbReference>
<evidence type="ECO:0000256" key="1">
    <source>
        <dbReference type="ARBA" id="ARBA00000443"/>
    </source>
</evidence>
<keyword evidence="15" id="KW-1185">Reference proteome</keyword>
<dbReference type="PANTHER" id="PTHR45745:SF1">
    <property type="entry name" value="PHOSPHOGLUCOMUTASE 2B-RELATED"/>
    <property type="match status" value="1"/>
</dbReference>
<keyword evidence="8" id="KW-0413">Isomerase</keyword>
<dbReference type="SUPFAM" id="SSF53738">
    <property type="entry name" value="Phosphoglucomutase, first 3 domains"/>
    <property type="match status" value="3"/>
</dbReference>
<dbReference type="InterPro" id="IPR005843">
    <property type="entry name" value="A-D-PHexomutase_C"/>
</dbReference>
<feature type="domain" description="Alpha-D-phosphohexomutase alpha/beta/alpha" evidence="11">
    <location>
        <begin position="43"/>
        <end position="179"/>
    </location>
</feature>
<feature type="domain" description="Alpha-D-phosphohexomutase alpha/beta/alpha" evidence="13">
    <location>
        <begin position="369"/>
        <end position="495"/>
    </location>
</feature>
<dbReference type="EC" id="5.4.2.2" evidence="4"/>
<evidence type="ECO:0000259" key="11">
    <source>
        <dbReference type="Pfam" id="PF02878"/>
    </source>
</evidence>
<evidence type="ECO:0000256" key="4">
    <source>
        <dbReference type="ARBA" id="ARBA00012728"/>
    </source>
</evidence>
<evidence type="ECO:0000313" key="15">
    <source>
        <dbReference type="Proteomes" id="UP000199820"/>
    </source>
</evidence>
<feature type="domain" description="Alpha-D-phosphohexomutase C-terminal" evidence="10">
    <location>
        <begin position="582"/>
        <end position="632"/>
    </location>
</feature>
<dbReference type="Gene3D" id="3.40.120.10">
    <property type="entry name" value="Alpha-D-Glucose-1,6-Bisphosphate, subunit A, domain 3"/>
    <property type="match status" value="3"/>
</dbReference>
<dbReference type="Pfam" id="PF02879">
    <property type="entry name" value="PGM_PMM_II"/>
    <property type="match status" value="1"/>
</dbReference>
<dbReference type="EMBL" id="FOIL01000006">
    <property type="protein sequence ID" value="SET15314.1"/>
    <property type="molecule type" value="Genomic_DNA"/>
</dbReference>
<comment type="similarity">
    <text evidence="3">Belongs to the phosphohexose mutase family.</text>
</comment>
<dbReference type="GO" id="GO:0005975">
    <property type="term" value="P:carbohydrate metabolic process"/>
    <property type="evidence" value="ECO:0007669"/>
    <property type="project" value="InterPro"/>
</dbReference>
<accession>A0A1I0C707</accession>
<dbReference type="Pfam" id="PF02880">
    <property type="entry name" value="PGM_PMM_III"/>
    <property type="match status" value="1"/>
</dbReference>
<reference evidence="14 15" key="1">
    <citation type="submission" date="2016-10" db="EMBL/GenBank/DDBJ databases">
        <authorList>
            <person name="de Groot N.N."/>
        </authorList>
    </citation>
    <scope>NUCLEOTIDE SEQUENCE [LARGE SCALE GENOMIC DNA]</scope>
    <source>
        <strain evidence="14 15">KH1P1</strain>
    </source>
</reference>
<evidence type="ECO:0000256" key="7">
    <source>
        <dbReference type="ARBA" id="ARBA00022842"/>
    </source>
</evidence>
<feature type="compositionally biased region" description="Basic and acidic residues" evidence="9">
    <location>
        <begin position="537"/>
        <end position="558"/>
    </location>
</feature>
<comment type="cofactor">
    <cofactor evidence="2">
        <name>Mg(2+)</name>
        <dbReference type="ChEBI" id="CHEBI:18420"/>
    </cofactor>
</comment>
<dbReference type="RefSeq" id="WP_242870281.1">
    <property type="nucleotide sequence ID" value="NZ_FOIL01000006.1"/>
</dbReference>
<dbReference type="Pfam" id="PF00408">
    <property type="entry name" value="PGM_PMM_IV"/>
    <property type="match status" value="1"/>
</dbReference>
<dbReference type="AlphaFoldDB" id="A0A1I0C707"/>
<evidence type="ECO:0000256" key="5">
    <source>
        <dbReference type="ARBA" id="ARBA00022553"/>
    </source>
</evidence>
<feature type="domain" description="Alpha-D-phosphohexomutase alpha/beta/alpha" evidence="12">
    <location>
        <begin position="270"/>
        <end position="355"/>
    </location>
</feature>
<dbReference type="InterPro" id="IPR036900">
    <property type="entry name" value="A-D-PHexomutase_C_sf"/>
</dbReference>
<evidence type="ECO:0000256" key="9">
    <source>
        <dbReference type="SAM" id="MobiDB-lite"/>
    </source>
</evidence>
<dbReference type="GO" id="GO:0000287">
    <property type="term" value="F:magnesium ion binding"/>
    <property type="evidence" value="ECO:0007669"/>
    <property type="project" value="InterPro"/>
</dbReference>
<dbReference type="STRING" id="1526.SAMN02910262_01229"/>
<dbReference type="GO" id="GO:0008973">
    <property type="term" value="F:phosphopentomutase activity"/>
    <property type="evidence" value="ECO:0007669"/>
    <property type="project" value="TreeGrafter"/>
</dbReference>
<dbReference type="PROSITE" id="PS00710">
    <property type="entry name" value="PGM_PMM"/>
    <property type="match status" value="1"/>
</dbReference>
<dbReference type="CDD" id="cd05799">
    <property type="entry name" value="PGM2"/>
    <property type="match status" value="1"/>
</dbReference>
<gene>
    <name evidence="14" type="ORF">SAMN04487771_100647</name>
</gene>
<proteinExistence type="inferred from homology"/>
<dbReference type="InterPro" id="IPR005844">
    <property type="entry name" value="A-D-PHexomutase_a/b/a-I"/>
</dbReference>
<dbReference type="PANTHER" id="PTHR45745">
    <property type="entry name" value="PHOSPHOMANNOMUTASE 45A"/>
    <property type="match status" value="1"/>
</dbReference>
<keyword evidence="7" id="KW-0460">Magnesium</keyword>
<evidence type="ECO:0000256" key="3">
    <source>
        <dbReference type="ARBA" id="ARBA00010231"/>
    </source>
</evidence>
<keyword evidence="6" id="KW-0479">Metal-binding</keyword>
<evidence type="ECO:0000256" key="2">
    <source>
        <dbReference type="ARBA" id="ARBA00001946"/>
    </source>
</evidence>
<protein>
    <recommendedName>
        <fullName evidence="4">phosphoglucomutase (alpha-D-glucose-1,6-bisphosphate-dependent)</fullName>
        <ecNumber evidence="4">5.4.2.2</ecNumber>
    </recommendedName>
</protein>
<dbReference type="InterPro" id="IPR005845">
    <property type="entry name" value="A-D-PHexomutase_a/b/a-II"/>
</dbReference>
<comment type="catalytic activity">
    <reaction evidence="1">
        <text>alpha-D-glucose 1-phosphate = alpha-D-glucose 6-phosphate</text>
        <dbReference type="Rhea" id="RHEA:23536"/>
        <dbReference type="ChEBI" id="CHEBI:58225"/>
        <dbReference type="ChEBI" id="CHEBI:58601"/>
        <dbReference type="EC" id="5.4.2.2"/>
    </reaction>
</comment>
<organism evidence="14 15">
    <name type="scientific">[Clostridium] aminophilum</name>
    <dbReference type="NCBI Taxonomy" id="1526"/>
    <lineage>
        <taxon>Bacteria</taxon>
        <taxon>Bacillati</taxon>
        <taxon>Bacillota</taxon>
        <taxon>Clostridia</taxon>
        <taxon>Lachnospirales</taxon>
        <taxon>Lachnospiraceae</taxon>
    </lineage>
</organism>
<dbReference type="InterPro" id="IPR005846">
    <property type="entry name" value="A-D-PHexomutase_a/b/a-III"/>
</dbReference>
<evidence type="ECO:0000259" key="12">
    <source>
        <dbReference type="Pfam" id="PF02879"/>
    </source>
</evidence>
<evidence type="ECO:0000256" key="8">
    <source>
        <dbReference type="ARBA" id="ARBA00023235"/>
    </source>
</evidence>
<name>A0A1I0C707_9FIRM</name>
<dbReference type="GO" id="GO:0006166">
    <property type="term" value="P:purine ribonucleoside salvage"/>
    <property type="evidence" value="ECO:0007669"/>
    <property type="project" value="TreeGrafter"/>
</dbReference>